<evidence type="ECO:0000313" key="4">
    <source>
        <dbReference type="Proteomes" id="UP000885680"/>
    </source>
</evidence>
<gene>
    <name evidence="3" type="ORF">ENH89_22930</name>
</gene>
<comment type="caution">
    <text evidence="3">The sequence shown here is derived from an EMBL/GenBank/DDBJ whole genome shotgun (WGS) entry which is preliminary data.</text>
</comment>
<feature type="compositionally biased region" description="Low complexity" evidence="1">
    <location>
        <begin position="53"/>
        <end position="67"/>
    </location>
</feature>
<dbReference type="AlphaFoldDB" id="A0A9C9NL71"/>
<reference evidence="3" key="1">
    <citation type="journal article" date="2020" name="mSystems">
        <title>Genome- and Community-Level Interaction Insights into Carbon Utilization and Element Cycling Functions of Hydrothermarchaeota in Hydrothermal Sediment.</title>
        <authorList>
            <person name="Zhou Z."/>
            <person name="Liu Y."/>
            <person name="Xu W."/>
            <person name="Pan J."/>
            <person name="Luo Z.H."/>
            <person name="Li M."/>
        </authorList>
    </citation>
    <scope>NUCLEOTIDE SEQUENCE</scope>
    <source>
        <strain evidence="3">HyVt-347</strain>
    </source>
</reference>
<dbReference type="Proteomes" id="UP000885680">
    <property type="component" value="Unassembled WGS sequence"/>
</dbReference>
<keyword evidence="2" id="KW-1133">Transmembrane helix</keyword>
<dbReference type="InterPro" id="IPR021682">
    <property type="entry name" value="DUF2933"/>
</dbReference>
<feature type="region of interest" description="Disordered" evidence="1">
    <location>
        <begin position="36"/>
        <end position="84"/>
    </location>
</feature>
<keyword evidence="2" id="KW-0472">Membrane</keyword>
<feature type="transmembrane region" description="Helical" evidence="2">
    <location>
        <begin position="20"/>
        <end position="38"/>
    </location>
</feature>
<proteinExistence type="predicted"/>
<dbReference type="Pfam" id="PF11666">
    <property type="entry name" value="DUF2933"/>
    <property type="match status" value="1"/>
</dbReference>
<dbReference type="EMBL" id="DRGN01000325">
    <property type="protein sequence ID" value="HEU03114.1"/>
    <property type="molecule type" value="Genomic_DNA"/>
</dbReference>
<sequence>MRRTTLATGDIEMQWVIDNWIWIALGVGVIALHMFGHGGHGGHGKSRKESTRPDPSAEPAAPSTAAAGKSIRVTGDTGMDEKNP</sequence>
<keyword evidence="2" id="KW-0812">Transmembrane</keyword>
<accession>A0A9C9NL71</accession>
<organism evidence="3 4">
    <name type="scientific">Aurantimonas coralicida</name>
    <dbReference type="NCBI Taxonomy" id="182270"/>
    <lineage>
        <taxon>Bacteria</taxon>
        <taxon>Pseudomonadati</taxon>
        <taxon>Pseudomonadota</taxon>
        <taxon>Alphaproteobacteria</taxon>
        <taxon>Hyphomicrobiales</taxon>
        <taxon>Aurantimonadaceae</taxon>
        <taxon>Aurantimonas</taxon>
    </lineage>
</organism>
<evidence type="ECO:0000256" key="2">
    <source>
        <dbReference type="SAM" id="Phobius"/>
    </source>
</evidence>
<evidence type="ECO:0000313" key="3">
    <source>
        <dbReference type="EMBL" id="HEU03114.1"/>
    </source>
</evidence>
<name>A0A9C9NL71_9HYPH</name>
<protein>
    <submittedName>
        <fullName evidence="3">DUF2933 domain-containing protein</fullName>
    </submittedName>
</protein>
<evidence type="ECO:0000256" key="1">
    <source>
        <dbReference type="SAM" id="MobiDB-lite"/>
    </source>
</evidence>